<evidence type="ECO:0000256" key="5">
    <source>
        <dbReference type="ARBA" id="ARBA00023277"/>
    </source>
</evidence>
<comment type="pathway">
    <text evidence="1">Carbohydrate acid metabolism.</text>
</comment>
<dbReference type="Pfam" id="PF01081">
    <property type="entry name" value="Aldolase"/>
    <property type="match status" value="1"/>
</dbReference>
<evidence type="ECO:0000313" key="6">
    <source>
        <dbReference type="EMBL" id="MYN53247.1"/>
    </source>
</evidence>
<dbReference type="Proteomes" id="UP000460132">
    <property type="component" value="Unassembled WGS sequence"/>
</dbReference>
<dbReference type="EMBL" id="WWFF01000003">
    <property type="protein sequence ID" value="MYN53247.1"/>
    <property type="molecule type" value="Genomic_DNA"/>
</dbReference>
<comment type="similarity">
    <text evidence="2">Belongs to the KHG/KDPG aldolase family.</text>
</comment>
<evidence type="ECO:0000256" key="4">
    <source>
        <dbReference type="ARBA" id="ARBA00023239"/>
    </source>
</evidence>
<organism evidence="6 7">
    <name type="scientific">Lactobacillus crispatus</name>
    <dbReference type="NCBI Taxonomy" id="47770"/>
    <lineage>
        <taxon>Bacteria</taxon>
        <taxon>Bacillati</taxon>
        <taxon>Bacillota</taxon>
        <taxon>Bacilli</taxon>
        <taxon>Lactobacillales</taxon>
        <taxon>Lactobacillaceae</taxon>
        <taxon>Lactobacillus</taxon>
    </lineage>
</organism>
<dbReference type="AlphaFoldDB" id="A0A7X4HLZ4"/>
<dbReference type="RefSeq" id="WP_160811008.1">
    <property type="nucleotide sequence ID" value="NZ_WWFF01000003.1"/>
</dbReference>
<name>A0A7X4HLZ4_9LACO</name>
<keyword evidence="5" id="KW-0119">Carbohydrate metabolism</keyword>
<sequence>MKLLDLTNRIIDGCALAVVRAPKERILEIAKGISLGGIDAMEISYTNNDAPEAIDLVHKELGNKVLVGAGTILDSETAKNAIQHGASFLYSPIFDEGVAKLANEYQIPYAAGCTTVTEAVTAMRAGTTFIKMFPYSGIEGPAVIKTIKTPIPWMPILQSGSVNAENINAWLDAGAEVLGIGSALNKGSVEEIAQNAKQIRAAINGWRTNNKQKDIN</sequence>
<dbReference type="GO" id="GO:0016829">
    <property type="term" value="F:lyase activity"/>
    <property type="evidence" value="ECO:0007669"/>
    <property type="project" value="UniProtKB-KW"/>
</dbReference>
<reference evidence="6 7" key="1">
    <citation type="submission" date="2020-01" db="EMBL/GenBank/DDBJ databases">
        <title>Vaginal microbiome of pregnant Indian women: Insights into the genome of dominants Lactobacillus species.</title>
        <authorList>
            <person name="Das B."/>
            <person name="Mehta O."/>
            <person name="Ghosh T.S."/>
            <person name="Kothidar A."/>
            <person name="Gowtham M.R."/>
            <person name="Mitra R."/>
            <person name="Kshetrapal P."/>
            <person name="Wadhwa N."/>
            <person name="Thiruvengadam R."/>
            <person name="Nair G.B."/>
            <person name="Bhatnagar S."/>
            <person name="Pore S."/>
        </authorList>
    </citation>
    <scope>NUCLEOTIDE SEQUENCE [LARGE SCALE GENOMIC DNA]</scope>
    <source>
        <strain evidence="6 7">Indica2</strain>
    </source>
</reference>
<evidence type="ECO:0000313" key="7">
    <source>
        <dbReference type="Proteomes" id="UP000460132"/>
    </source>
</evidence>
<evidence type="ECO:0000256" key="1">
    <source>
        <dbReference type="ARBA" id="ARBA00004761"/>
    </source>
</evidence>
<proteinExistence type="inferred from homology"/>
<dbReference type="Gene3D" id="3.20.20.70">
    <property type="entry name" value="Aldolase class I"/>
    <property type="match status" value="1"/>
</dbReference>
<dbReference type="SUPFAM" id="SSF51569">
    <property type="entry name" value="Aldolase"/>
    <property type="match status" value="1"/>
</dbReference>
<dbReference type="PANTHER" id="PTHR30246">
    <property type="entry name" value="2-KETO-3-DEOXY-6-PHOSPHOGLUCONATE ALDOLASE"/>
    <property type="match status" value="1"/>
</dbReference>
<comment type="subunit">
    <text evidence="3">Homotrimer.</text>
</comment>
<dbReference type="CDD" id="cd00452">
    <property type="entry name" value="KDPG_aldolase"/>
    <property type="match status" value="1"/>
</dbReference>
<gene>
    <name evidence="6" type="ORF">GTK63_02720</name>
</gene>
<dbReference type="InterPro" id="IPR013785">
    <property type="entry name" value="Aldolase_TIM"/>
</dbReference>
<accession>A0A7X4HLZ4</accession>
<evidence type="ECO:0000256" key="2">
    <source>
        <dbReference type="ARBA" id="ARBA00006906"/>
    </source>
</evidence>
<protein>
    <submittedName>
        <fullName evidence="6">Ketohydroxyglutarate aldolase</fullName>
    </submittedName>
</protein>
<comment type="caution">
    <text evidence="6">The sequence shown here is derived from an EMBL/GenBank/DDBJ whole genome shotgun (WGS) entry which is preliminary data.</text>
</comment>
<dbReference type="InterPro" id="IPR000887">
    <property type="entry name" value="Aldlse_KDPG_KHG"/>
</dbReference>
<evidence type="ECO:0000256" key="3">
    <source>
        <dbReference type="ARBA" id="ARBA00011233"/>
    </source>
</evidence>
<dbReference type="PANTHER" id="PTHR30246:SF1">
    <property type="entry name" value="2-DEHYDRO-3-DEOXY-6-PHOSPHOGALACTONATE ALDOLASE-RELATED"/>
    <property type="match status" value="1"/>
</dbReference>
<keyword evidence="4" id="KW-0456">Lyase</keyword>